<gene>
    <name evidence="1" type="ORF">GCM10011352_24960</name>
</gene>
<evidence type="ECO:0000313" key="2">
    <source>
        <dbReference type="Proteomes" id="UP000629025"/>
    </source>
</evidence>
<protein>
    <recommendedName>
        <fullName evidence="3">Metal-dependent enzyme (Double-stranded beta helix superfamily)</fullName>
    </recommendedName>
</protein>
<dbReference type="EMBL" id="BMIJ01000005">
    <property type="protein sequence ID" value="GGB97857.1"/>
    <property type="molecule type" value="Genomic_DNA"/>
</dbReference>
<organism evidence="1 2">
    <name type="scientific">Marinobacterium zhoushanense</name>
    <dbReference type="NCBI Taxonomy" id="1679163"/>
    <lineage>
        <taxon>Bacteria</taxon>
        <taxon>Pseudomonadati</taxon>
        <taxon>Pseudomonadota</taxon>
        <taxon>Gammaproteobacteria</taxon>
        <taxon>Oceanospirillales</taxon>
        <taxon>Oceanospirillaceae</taxon>
        <taxon>Marinobacterium</taxon>
    </lineage>
</organism>
<dbReference type="RefSeq" id="WP_188748808.1">
    <property type="nucleotide sequence ID" value="NZ_BMIJ01000005.1"/>
</dbReference>
<reference evidence="2" key="1">
    <citation type="journal article" date="2019" name="Int. J. Syst. Evol. Microbiol.">
        <title>The Global Catalogue of Microorganisms (GCM) 10K type strain sequencing project: providing services to taxonomists for standard genome sequencing and annotation.</title>
        <authorList>
            <consortium name="The Broad Institute Genomics Platform"/>
            <consortium name="The Broad Institute Genome Sequencing Center for Infectious Disease"/>
            <person name="Wu L."/>
            <person name="Ma J."/>
        </authorList>
    </citation>
    <scope>NUCLEOTIDE SEQUENCE [LARGE SCALE GENOMIC DNA]</scope>
    <source>
        <strain evidence="2">CGMCC 1.15341</strain>
    </source>
</reference>
<dbReference type="InterPro" id="IPR014710">
    <property type="entry name" value="RmlC-like_jellyroll"/>
</dbReference>
<accession>A0ABQ1KFT7</accession>
<evidence type="ECO:0008006" key="3">
    <source>
        <dbReference type="Google" id="ProtNLM"/>
    </source>
</evidence>
<sequence>MFSKDHFIQDCIKAVAEGEGAVREIMAGAITDRARIMAELGEPERAGISALYRSPELTIINFAWAPCMSLMPHNHQMFSVVGIYSGREDNIFWRRTGTSIEAFGAKSLGVGDIVVLDRTTIHSVLNPIAKMTCAIHVYGGDFFAPEQPRSDWDHETLVERPWDIDRVKTLFREADERFRATAAPGG</sequence>
<dbReference type="Gene3D" id="2.60.120.10">
    <property type="entry name" value="Jelly Rolls"/>
    <property type="match status" value="1"/>
</dbReference>
<dbReference type="InterPro" id="IPR011051">
    <property type="entry name" value="RmlC_Cupin_sf"/>
</dbReference>
<comment type="caution">
    <text evidence="1">The sequence shown here is derived from an EMBL/GenBank/DDBJ whole genome shotgun (WGS) entry which is preliminary data.</text>
</comment>
<dbReference type="SUPFAM" id="SSF51182">
    <property type="entry name" value="RmlC-like cupins"/>
    <property type="match status" value="1"/>
</dbReference>
<name>A0ABQ1KFT7_9GAMM</name>
<keyword evidence="2" id="KW-1185">Reference proteome</keyword>
<dbReference type="Proteomes" id="UP000629025">
    <property type="component" value="Unassembled WGS sequence"/>
</dbReference>
<evidence type="ECO:0000313" key="1">
    <source>
        <dbReference type="EMBL" id="GGB97857.1"/>
    </source>
</evidence>
<proteinExistence type="predicted"/>